<dbReference type="Proteomes" id="UP000887564">
    <property type="component" value="Unplaced"/>
</dbReference>
<evidence type="ECO:0000313" key="1">
    <source>
        <dbReference type="Proteomes" id="UP000887564"/>
    </source>
</evidence>
<evidence type="ECO:0000313" key="2">
    <source>
        <dbReference type="WBParaSite" id="PEQ_0000541801-mRNA-1"/>
    </source>
</evidence>
<reference evidence="2" key="1">
    <citation type="submission" date="2022-11" db="UniProtKB">
        <authorList>
            <consortium name="WormBaseParasite"/>
        </authorList>
    </citation>
    <scope>IDENTIFICATION</scope>
</reference>
<accession>A0A914RFZ2</accession>
<sequence length="59" mass="6651">ANFNGVCIIIEKYKKNRTIGCRQVESASQADFFKMLDEKIAHVSGGIFTVINYIYANGY</sequence>
<organism evidence="1 2">
    <name type="scientific">Parascaris equorum</name>
    <name type="common">Equine roundworm</name>
    <dbReference type="NCBI Taxonomy" id="6256"/>
    <lineage>
        <taxon>Eukaryota</taxon>
        <taxon>Metazoa</taxon>
        <taxon>Ecdysozoa</taxon>
        <taxon>Nematoda</taxon>
        <taxon>Chromadorea</taxon>
        <taxon>Rhabditida</taxon>
        <taxon>Spirurina</taxon>
        <taxon>Ascaridomorpha</taxon>
        <taxon>Ascaridoidea</taxon>
        <taxon>Ascarididae</taxon>
        <taxon>Parascaris</taxon>
    </lineage>
</organism>
<protein>
    <submittedName>
        <fullName evidence="2">Uncharacterized protein</fullName>
    </submittedName>
</protein>
<dbReference type="WBParaSite" id="PEQ_0000541801-mRNA-1">
    <property type="protein sequence ID" value="PEQ_0000541801-mRNA-1"/>
    <property type="gene ID" value="PEQ_0000541801"/>
</dbReference>
<keyword evidence="1" id="KW-1185">Reference proteome</keyword>
<proteinExistence type="predicted"/>
<dbReference type="AlphaFoldDB" id="A0A914RFZ2"/>
<name>A0A914RFZ2_PAREQ</name>